<dbReference type="SMART" id="SM00353">
    <property type="entry name" value="HLH"/>
    <property type="match status" value="1"/>
</dbReference>
<dbReference type="PANTHER" id="PTHR23349">
    <property type="entry name" value="BASIC HELIX-LOOP-HELIX TRANSCRIPTION FACTOR, TWIST"/>
    <property type="match status" value="1"/>
</dbReference>
<dbReference type="Gene3D" id="4.10.280.10">
    <property type="entry name" value="Helix-loop-helix DNA-binding domain"/>
    <property type="match status" value="1"/>
</dbReference>
<keyword evidence="14" id="KW-1185">Reference proteome</keyword>
<evidence type="ECO:0000256" key="4">
    <source>
        <dbReference type="ARBA" id="ARBA00022943"/>
    </source>
</evidence>
<protein>
    <recommendedName>
        <fullName evidence="10">Factor in the germline alpha</fullName>
    </recommendedName>
    <alternativeName>
        <fullName evidence="11">Transcription factor FIGa</fullName>
    </alternativeName>
</protein>
<dbReference type="GO" id="GO:0048477">
    <property type="term" value="P:oogenesis"/>
    <property type="evidence" value="ECO:0007669"/>
    <property type="project" value="UniProtKB-KW"/>
</dbReference>
<keyword evidence="2" id="KW-0217">Developmental protein</keyword>
<keyword evidence="4" id="KW-0896">Oogenesis</keyword>
<evidence type="ECO:0000259" key="12">
    <source>
        <dbReference type="PROSITE" id="PS50888"/>
    </source>
</evidence>
<dbReference type="InterPro" id="IPR036638">
    <property type="entry name" value="HLH_DNA-bd_sf"/>
</dbReference>
<keyword evidence="5" id="KW-0805">Transcription regulation</keyword>
<dbReference type="GO" id="GO:0046983">
    <property type="term" value="F:protein dimerization activity"/>
    <property type="evidence" value="ECO:0007669"/>
    <property type="project" value="InterPro"/>
</dbReference>
<evidence type="ECO:0000256" key="3">
    <source>
        <dbReference type="ARBA" id="ARBA00022782"/>
    </source>
</evidence>
<reference evidence="13" key="1">
    <citation type="submission" date="2025-08" db="UniProtKB">
        <authorList>
            <consortium name="Ensembl"/>
        </authorList>
    </citation>
    <scope>IDENTIFICATION</scope>
</reference>
<keyword evidence="3" id="KW-0221">Differentiation</keyword>
<evidence type="ECO:0000256" key="1">
    <source>
        <dbReference type="ARBA" id="ARBA00004123"/>
    </source>
</evidence>
<evidence type="ECO:0000256" key="6">
    <source>
        <dbReference type="ARBA" id="ARBA00023125"/>
    </source>
</evidence>
<organism evidence="13 14">
    <name type="scientific">Cairina moschata</name>
    <name type="common">Muscovy duck</name>
    <dbReference type="NCBI Taxonomy" id="8855"/>
    <lineage>
        <taxon>Eukaryota</taxon>
        <taxon>Metazoa</taxon>
        <taxon>Chordata</taxon>
        <taxon>Craniata</taxon>
        <taxon>Vertebrata</taxon>
        <taxon>Euteleostomi</taxon>
        <taxon>Archelosauria</taxon>
        <taxon>Archosauria</taxon>
        <taxon>Dinosauria</taxon>
        <taxon>Saurischia</taxon>
        <taxon>Theropoda</taxon>
        <taxon>Coelurosauria</taxon>
        <taxon>Aves</taxon>
        <taxon>Neognathae</taxon>
        <taxon>Galloanserae</taxon>
        <taxon>Anseriformes</taxon>
        <taxon>Anatidae</taxon>
        <taxon>Anatinae</taxon>
        <taxon>Cairina</taxon>
    </lineage>
</organism>
<dbReference type="SUPFAM" id="SSF47459">
    <property type="entry name" value="HLH, helix-loop-helix DNA-binding domain"/>
    <property type="match status" value="1"/>
</dbReference>
<evidence type="ECO:0000313" key="14">
    <source>
        <dbReference type="Proteomes" id="UP000694556"/>
    </source>
</evidence>
<keyword evidence="8" id="KW-0539">Nucleus</keyword>
<dbReference type="GO" id="GO:0000977">
    <property type="term" value="F:RNA polymerase II transcription regulatory region sequence-specific DNA binding"/>
    <property type="evidence" value="ECO:0007669"/>
    <property type="project" value="TreeGrafter"/>
</dbReference>
<dbReference type="PROSITE" id="PS50888">
    <property type="entry name" value="BHLH"/>
    <property type="match status" value="1"/>
</dbReference>
<dbReference type="InterPro" id="IPR050283">
    <property type="entry name" value="E-box_TF_Regulators"/>
</dbReference>
<evidence type="ECO:0000256" key="2">
    <source>
        <dbReference type="ARBA" id="ARBA00022473"/>
    </source>
</evidence>
<dbReference type="AlphaFoldDB" id="A0A8C3CKN0"/>
<evidence type="ECO:0000256" key="10">
    <source>
        <dbReference type="ARBA" id="ARBA00071496"/>
    </source>
</evidence>
<dbReference type="PANTHER" id="PTHR23349:SF57">
    <property type="entry name" value="FACTOR IN THE GERMLINE ALPHA"/>
    <property type="match status" value="1"/>
</dbReference>
<comment type="subcellular location">
    <subcellularLocation>
        <location evidence="1">Nucleus</location>
    </subcellularLocation>
</comment>
<dbReference type="GO" id="GO:0005634">
    <property type="term" value="C:nucleus"/>
    <property type="evidence" value="ECO:0007669"/>
    <property type="project" value="UniProtKB-SubCell"/>
</dbReference>
<reference evidence="13" key="2">
    <citation type="submission" date="2025-09" db="UniProtKB">
        <authorList>
            <consortium name="Ensembl"/>
        </authorList>
    </citation>
    <scope>IDENTIFICATION</scope>
</reference>
<dbReference type="Pfam" id="PF00010">
    <property type="entry name" value="HLH"/>
    <property type="match status" value="1"/>
</dbReference>
<proteinExistence type="predicted"/>
<feature type="domain" description="BHLH" evidence="12">
    <location>
        <begin position="62"/>
        <end position="114"/>
    </location>
</feature>
<keyword evidence="6" id="KW-0238">DNA-binding</keyword>
<name>A0A8C3CKN0_CAIMO</name>
<sequence length="233" mass="23904">MGEQSGAAGGPGVLLTTPPPEVLGTVLSQRHGPLPCVAPIIRLRRGPTGGFEAEGDLAGVLERRRAANAKERERIKNLNSGFSALKALVPLVPRDRKPSKVDTLKAATEYIRLLRGVLQDTGGLQQEDGVVQELGDSRGVLLGGGWPPAAPPCLWGPPVPQTCPGPSQESGELVSWAMGRNLGGGGGGGGGGDGFGIPQERVSHAGGVAAPRGLTGSPPFAFSLQTSDFCLQK</sequence>
<evidence type="ECO:0000313" key="13">
    <source>
        <dbReference type="Ensembl" id="ENSCMMP00000020863.1"/>
    </source>
</evidence>
<evidence type="ECO:0000256" key="8">
    <source>
        <dbReference type="ARBA" id="ARBA00023242"/>
    </source>
</evidence>
<keyword evidence="7" id="KW-0804">Transcription</keyword>
<dbReference type="Proteomes" id="UP000694556">
    <property type="component" value="Unassembled WGS sequence"/>
</dbReference>
<dbReference type="CDD" id="cd11422">
    <property type="entry name" value="bHLH_TS_FIGLA"/>
    <property type="match status" value="1"/>
</dbReference>
<evidence type="ECO:0000256" key="11">
    <source>
        <dbReference type="ARBA" id="ARBA00076899"/>
    </source>
</evidence>
<dbReference type="FunFam" id="4.10.280.10:FF:000068">
    <property type="entry name" value="factor in the germline alpha"/>
    <property type="match status" value="1"/>
</dbReference>
<dbReference type="InterPro" id="IPR011598">
    <property type="entry name" value="bHLH_dom"/>
</dbReference>
<dbReference type="GO" id="GO:0000981">
    <property type="term" value="F:DNA-binding transcription factor activity, RNA polymerase II-specific"/>
    <property type="evidence" value="ECO:0007669"/>
    <property type="project" value="TreeGrafter"/>
</dbReference>
<accession>A0A8C3CKN0</accession>
<evidence type="ECO:0000256" key="7">
    <source>
        <dbReference type="ARBA" id="ARBA00023163"/>
    </source>
</evidence>
<comment type="subunit">
    <text evidence="9">Heterodimer with TCF3/isoform E12.</text>
</comment>
<evidence type="ECO:0000256" key="5">
    <source>
        <dbReference type="ARBA" id="ARBA00023015"/>
    </source>
</evidence>
<evidence type="ECO:0000256" key="9">
    <source>
        <dbReference type="ARBA" id="ARBA00065083"/>
    </source>
</evidence>
<dbReference type="Ensembl" id="ENSCMMT00000022872.1">
    <property type="protein sequence ID" value="ENSCMMP00000020863.1"/>
    <property type="gene ID" value="ENSCMMG00000013161.1"/>
</dbReference>